<organism evidence="1 2">
    <name type="scientific">Aphanizomenon flos-aquae LD13</name>
    <dbReference type="NCBI Taxonomy" id="1710894"/>
    <lineage>
        <taxon>Bacteria</taxon>
        <taxon>Bacillati</taxon>
        <taxon>Cyanobacteriota</taxon>
        <taxon>Cyanophyceae</taxon>
        <taxon>Nostocales</taxon>
        <taxon>Aphanizomenonaceae</taxon>
        <taxon>Aphanizomenon</taxon>
    </lineage>
</organism>
<dbReference type="Proteomes" id="UP000092382">
    <property type="component" value="Unassembled WGS sequence"/>
</dbReference>
<dbReference type="SUPFAM" id="SSF53335">
    <property type="entry name" value="S-adenosyl-L-methionine-dependent methyltransferases"/>
    <property type="match status" value="1"/>
</dbReference>
<sequence length="127" mass="14554">MVNQLFYGDNLEVLRKHIKDETIDLCYIDPPFNSKRNYNQIYNNVGKEDKAQAQAFIDTWTWDDHANQGLAEIQENYLGHFTSQSIDLISGLTKVLGKGSLLAYLVSMTLRIAEIHRVLKPTGSFYI</sequence>
<dbReference type="GO" id="GO:0008168">
    <property type="term" value="F:methyltransferase activity"/>
    <property type="evidence" value="ECO:0007669"/>
    <property type="project" value="InterPro"/>
</dbReference>
<accession>A0A1B7VQX1</accession>
<evidence type="ECO:0000313" key="1">
    <source>
        <dbReference type="EMBL" id="OBQ23212.1"/>
    </source>
</evidence>
<evidence type="ECO:0000313" key="2">
    <source>
        <dbReference type="Proteomes" id="UP000092382"/>
    </source>
</evidence>
<dbReference type="InterPro" id="IPR002052">
    <property type="entry name" value="DNA_methylase_N6_adenine_CS"/>
</dbReference>
<dbReference type="PATRIC" id="fig|1710894.3.peg.1502"/>
<dbReference type="PROSITE" id="PS00092">
    <property type="entry name" value="N6_MTASE"/>
    <property type="match status" value="1"/>
</dbReference>
<dbReference type="GO" id="GO:0003676">
    <property type="term" value="F:nucleic acid binding"/>
    <property type="evidence" value="ECO:0007669"/>
    <property type="project" value="InterPro"/>
</dbReference>
<dbReference type="EMBL" id="LJOY01000058">
    <property type="protein sequence ID" value="OBQ23212.1"/>
    <property type="molecule type" value="Genomic_DNA"/>
</dbReference>
<protein>
    <recommendedName>
        <fullName evidence="3">DNA methylase N-4/N-6 domain-containing protein</fullName>
    </recommendedName>
</protein>
<dbReference type="Gene3D" id="3.40.50.150">
    <property type="entry name" value="Vaccinia Virus protein VP39"/>
    <property type="match status" value="1"/>
</dbReference>
<comment type="caution">
    <text evidence="1">The sequence shown here is derived from an EMBL/GenBank/DDBJ whole genome shotgun (WGS) entry which is preliminary data.</text>
</comment>
<reference evidence="1 2" key="1">
    <citation type="submission" date="2015-09" db="EMBL/GenBank/DDBJ databases">
        <title>Whole genome shotgun sequence assembly of Aphanizomenon flos-aquae UKL13.</title>
        <authorList>
            <person name="Driscoll C."/>
        </authorList>
    </citation>
    <scope>NUCLEOTIDE SEQUENCE [LARGE SCALE GENOMIC DNA]</scope>
    <source>
        <strain evidence="1">MDT13</strain>
    </source>
</reference>
<dbReference type="InterPro" id="IPR029063">
    <property type="entry name" value="SAM-dependent_MTases_sf"/>
</dbReference>
<name>A0A1B7VQX1_APHFL</name>
<evidence type="ECO:0008006" key="3">
    <source>
        <dbReference type="Google" id="ProtNLM"/>
    </source>
</evidence>
<dbReference type="GO" id="GO:0032259">
    <property type="term" value="P:methylation"/>
    <property type="evidence" value="ECO:0007669"/>
    <property type="project" value="InterPro"/>
</dbReference>
<dbReference type="AlphaFoldDB" id="A0A1B7VQX1"/>
<gene>
    <name evidence="1" type="ORF">AN481_15120</name>
</gene>
<proteinExistence type="predicted"/>
<dbReference type="STRING" id="1803587.GCA_001593825_00476"/>